<protein>
    <submittedName>
        <fullName evidence="1">Uncharacterized protein</fullName>
    </submittedName>
</protein>
<proteinExistence type="predicted"/>
<keyword evidence="2" id="KW-1185">Reference proteome</keyword>
<evidence type="ECO:0000313" key="2">
    <source>
        <dbReference type="Proteomes" id="UP000001798"/>
    </source>
</evidence>
<accession>A0A384K3P0</accession>
<gene>
    <name evidence="1" type="ORF">BCIN_15g00160</name>
</gene>
<dbReference type="RefSeq" id="XP_024553143.1">
    <property type="nucleotide sequence ID" value="XM_024697329.1"/>
</dbReference>
<dbReference type="AlphaFoldDB" id="A0A384K3P0"/>
<sequence length="91" mass="10609">MMSWLGWLVGTGSHVGIIPIRQKSMHFERILNLHLSIQYKKPPFLTFASLRLGTISSPVGYRDCPQLPYRYLIERTRFFLQSLTKSWVSLP</sequence>
<dbReference type="EMBL" id="CP009819">
    <property type="protein sequence ID" value="ATZ57433.1"/>
    <property type="molecule type" value="Genomic_DNA"/>
</dbReference>
<dbReference type="KEGG" id="bfu:BCIN_15g00160"/>
<dbReference type="Proteomes" id="UP000001798">
    <property type="component" value="Chromosome 15"/>
</dbReference>
<name>A0A384K3P0_BOTFB</name>
<organism evidence="1 2">
    <name type="scientific">Botryotinia fuckeliana (strain B05.10)</name>
    <name type="common">Noble rot fungus</name>
    <name type="synonym">Botrytis cinerea</name>
    <dbReference type="NCBI Taxonomy" id="332648"/>
    <lineage>
        <taxon>Eukaryota</taxon>
        <taxon>Fungi</taxon>
        <taxon>Dikarya</taxon>
        <taxon>Ascomycota</taxon>
        <taxon>Pezizomycotina</taxon>
        <taxon>Leotiomycetes</taxon>
        <taxon>Helotiales</taxon>
        <taxon>Sclerotiniaceae</taxon>
        <taxon>Botrytis</taxon>
    </lineage>
</organism>
<evidence type="ECO:0000313" key="1">
    <source>
        <dbReference type="EMBL" id="ATZ57433.1"/>
    </source>
</evidence>
<reference evidence="1 2" key="3">
    <citation type="journal article" date="2017" name="Mol. Plant Pathol.">
        <title>A gapless genome sequence of the fungus Botrytis cinerea.</title>
        <authorList>
            <person name="Van Kan J.A."/>
            <person name="Stassen J.H."/>
            <person name="Mosbach A."/>
            <person name="Van Der Lee T.A."/>
            <person name="Faino L."/>
            <person name="Farmer A.D."/>
            <person name="Papasotiriou D.G."/>
            <person name="Zhou S."/>
            <person name="Seidl M.F."/>
            <person name="Cottam E."/>
            <person name="Edel D."/>
            <person name="Hahn M."/>
            <person name="Schwartz D.C."/>
            <person name="Dietrich R.A."/>
            <person name="Widdison S."/>
            <person name="Scalliet G."/>
        </authorList>
    </citation>
    <scope>NUCLEOTIDE SEQUENCE [LARGE SCALE GENOMIC DNA]</scope>
    <source>
        <strain evidence="1 2">B05.10</strain>
    </source>
</reference>
<dbReference type="GeneID" id="5429307"/>
<reference evidence="1 2" key="1">
    <citation type="journal article" date="2011" name="PLoS Genet.">
        <title>Genomic analysis of the necrotrophic fungal pathogens Sclerotinia sclerotiorum and Botrytis cinerea.</title>
        <authorList>
            <person name="Amselem J."/>
            <person name="Cuomo C.A."/>
            <person name="van Kan J.A."/>
            <person name="Viaud M."/>
            <person name="Benito E.P."/>
            <person name="Couloux A."/>
            <person name="Coutinho P.M."/>
            <person name="de Vries R.P."/>
            <person name="Dyer P.S."/>
            <person name="Fillinger S."/>
            <person name="Fournier E."/>
            <person name="Gout L."/>
            <person name="Hahn M."/>
            <person name="Kohn L."/>
            <person name="Lapalu N."/>
            <person name="Plummer K.M."/>
            <person name="Pradier J.M."/>
            <person name="Quevillon E."/>
            <person name="Sharon A."/>
            <person name="Simon A."/>
            <person name="ten Have A."/>
            <person name="Tudzynski B."/>
            <person name="Tudzynski P."/>
            <person name="Wincker P."/>
            <person name="Andrew M."/>
            <person name="Anthouard V."/>
            <person name="Beever R.E."/>
            <person name="Beffa R."/>
            <person name="Benoit I."/>
            <person name="Bouzid O."/>
            <person name="Brault B."/>
            <person name="Chen Z."/>
            <person name="Choquer M."/>
            <person name="Collemare J."/>
            <person name="Cotton P."/>
            <person name="Danchin E.G."/>
            <person name="Da Silva C."/>
            <person name="Gautier A."/>
            <person name="Giraud C."/>
            <person name="Giraud T."/>
            <person name="Gonzalez C."/>
            <person name="Grossetete S."/>
            <person name="Guldener U."/>
            <person name="Henrissat B."/>
            <person name="Howlett B.J."/>
            <person name="Kodira C."/>
            <person name="Kretschmer M."/>
            <person name="Lappartient A."/>
            <person name="Leroch M."/>
            <person name="Levis C."/>
            <person name="Mauceli E."/>
            <person name="Neuveglise C."/>
            <person name="Oeser B."/>
            <person name="Pearson M."/>
            <person name="Poulain J."/>
            <person name="Poussereau N."/>
            <person name="Quesneville H."/>
            <person name="Rascle C."/>
            <person name="Schumacher J."/>
            <person name="Segurens B."/>
            <person name="Sexton A."/>
            <person name="Silva E."/>
            <person name="Sirven C."/>
            <person name="Soanes D.M."/>
            <person name="Talbot N.J."/>
            <person name="Templeton M."/>
            <person name="Yandava C."/>
            <person name="Yarden O."/>
            <person name="Zeng Q."/>
            <person name="Rollins J.A."/>
            <person name="Lebrun M.H."/>
            <person name="Dickman M."/>
        </authorList>
    </citation>
    <scope>NUCLEOTIDE SEQUENCE [LARGE SCALE GENOMIC DNA]</scope>
    <source>
        <strain evidence="1 2">B05.10</strain>
    </source>
</reference>
<reference evidence="1 2" key="2">
    <citation type="journal article" date="2012" name="Eukaryot. Cell">
        <title>Genome update of Botrytis cinerea strains B05.10 and T4.</title>
        <authorList>
            <person name="Staats M."/>
            <person name="van Kan J.A."/>
        </authorList>
    </citation>
    <scope>NUCLEOTIDE SEQUENCE [LARGE SCALE GENOMIC DNA]</scope>
    <source>
        <strain evidence="1 2">B05.10</strain>
    </source>
</reference>
<dbReference type="VEuPathDB" id="FungiDB:Bcin15g00160"/>